<sequence>MKSMLYPGLPDTQTLELSLPTMLHIKQMIWMPMYSECDELNLSQDCSQANLSRNAQNALTEEQAFVCSNPHVPSVSDETLMLCEEIRSKMLLKEQDPMVVKHKVNTKPINYAVLNNDYNKRFVRQSDLYSEHAYWKATSVPALDPSPSFITIKVEVPKELPKVSMVNTSLKELKRHLAGFDQVVKERTTATTITRGV</sequence>
<reference evidence="1" key="1">
    <citation type="journal article" date="2022" name="Int. J. Mol. Sci.">
        <title>Draft Genome of Tanacetum Coccineum: Genomic Comparison of Closely Related Tanacetum-Family Plants.</title>
        <authorList>
            <person name="Yamashiro T."/>
            <person name="Shiraishi A."/>
            <person name="Nakayama K."/>
            <person name="Satake H."/>
        </authorList>
    </citation>
    <scope>NUCLEOTIDE SEQUENCE</scope>
</reference>
<accession>A0ABQ5CFA8</accession>
<comment type="caution">
    <text evidence="1">The sequence shown here is derived from an EMBL/GenBank/DDBJ whole genome shotgun (WGS) entry which is preliminary data.</text>
</comment>
<organism evidence="1 2">
    <name type="scientific">Tanacetum coccineum</name>
    <dbReference type="NCBI Taxonomy" id="301880"/>
    <lineage>
        <taxon>Eukaryota</taxon>
        <taxon>Viridiplantae</taxon>
        <taxon>Streptophyta</taxon>
        <taxon>Embryophyta</taxon>
        <taxon>Tracheophyta</taxon>
        <taxon>Spermatophyta</taxon>
        <taxon>Magnoliopsida</taxon>
        <taxon>eudicotyledons</taxon>
        <taxon>Gunneridae</taxon>
        <taxon>Pentapetalae</taxon>
        <taxon>asterids</taxon>
        <taxon>campanulids</taxon>
        <taxon>Asterales</taxon>
        <taxon>Asteraceae</taxon>
        <taxon>Asteroideae</taxon>
        <taxon>Anthemideae</taxon>
        <taxon>Anthemidinae</taxon>
        <taxon>Tanacetum</taxon>
    </lineage>
</organism>
<evidence type="ECO:0000313" key="1">
    <source>
        <dbReference type="EMBL" id="GJT25750.1"/>
    </source>
</evidence>
<gene>
    <name evidence="1" type="ORF">Tco_0895687</name>
</gene>
<dbReference type="Proteomes" id="UP001151760">
    <property type="component" value="Unassembled WGS sequence"/>
</dbReference>
<protein>
    <submittedName>
        <fullName evidence="1">Uncharacterized protein</fullName>
    </submittedName>
</protein>
<dbReference type="EMBL" id="BQNB010014236">
    <property type="protein sequence ID" value="GJT25750.1"/>
    <property type="molecule type" value="Genomic_DNA"/>
</dbReference>
<proteinExistence type="predicted"/>
<evidence type="ECO:0000313" key="2">
    <source>
        <dbReference type="Proteomes" id="UP001151760"/>
    </source>
</evidence>
<keyword evidence="2" id="KW-1185">Reference proteome</keyword>
<name>A0ABQ5CFA8_9ASTR</name>
<reference evidence="1" key="2">
    <citation type="submission" date="2022-01" db="EMBL/GenBank/DDBJ databases">
        <authorList>
            <person name="Yamashiro T."/>
            <person name="Shiraishi A."/>
            <person name="Satake H."/>
            <person name="Nakayama K."/>
        </authorList>
    </citation>
    <scope>NUCLEOTIDE SEQUENCE</scope>
</reference>